<dbReference type="InterPro" id="IPR052895">
    <property type="entry name" value="HetReg/Transcr_Mod"/>
</dbReference>
<proteinExistence type="predicted"/>
<dbReference type="OrthoDB" id="2157530at2759"/>
<dbReference type="InParanoid" id="A0A7C8ITM3"/>
<keyword evidence="3" id="KW-1185">Reference proteome</keyword>
<sequence length="804" mass="89228">MSSNTQAASKKDTAKKQNKRSFALGLVNQAGAAAKKAWEEGTIIRTPKELFTQYNPLVNTEVYSYSALPTPTSIRLLEVSASNPGDLIQCKLHTVDLRHGPKYIALSYSWEKDESWTKFAASIAGGLLGDALRHVGVNLPKLSKDADTDSDNSSKRVMMCDGKKMIIKPNLYDALLQIRQVTPGYYWVDAVCMNQSDNVEKTQQLQMMSDIYRTAESVTVWLGKCPQLLSLGVARFEAAQGDLGPMKKEDERLGKKQMLGDDSEQYAFVGAAYLLSRRWFGRLWVLQEFCLARHIDIRFGEHHIRPETVVGLIRSFKDILEGKGSDGKGKNEFGFANVFRPFWGMHIKFVPPLLESRDFFQRGMKWSLEEWLRLTRGRSASDTRDFVNAGLALVRQASLTIDQSMQLEDGFPSSQSGPRLWPSLHATAGVDKFEVMLNLAACLLTQSQSAFILSLGSLGNDPRLPTWVPDPGSQSDGFVEPFAFLKGINFGACVASLASPKISPDGRTLYLQAAQLGTIEHVMKRQMILCVDLIDLEKDMISFLEFAAKIPTEYGPVRDSGLDALARTLIVDSPMDGDPVIGLIEYLNTEVSKFLRKLDRLSKPKPQLNGVEGYVSRKMESRQNEPSAEEAKSLAVQLGEAWGNLKSIYPDKPWPSSEAKPKQKLSSEHENFMSIAVKVNGWRTLFLTQEGLLGLGGCWVEKGEVVMLIESGYVPYIFGPAEKQAKKQISNLEEKLAKLGNEPQPLPQKKQAEQSQTRALLNSLQSRMGKQGGAWALDGEAYVHGVMYGEAMDGSCTFEPIAIN</sequence>
<protein>
    <recommendedName>
        <fullName evidence="1">Heterokaryon incompatibility domain-containing protein</fullName>
    </recommendedName>
</protein>
<dbReference type="PANTHER" id="PTHR24148:SF64">
    <property type="entry name" value="HETEROKARYON INCOMPATIBILITY DOMAIN-CONTAINING PROTEIN"/>
    <property type="match status" value="1"/>
</dbReference>
<dbReference type="Pfam" id="PF06985">
    <property type="entry name" value="HET"/>
    <property type="match status" value="1"/>
</dbReference>
<feature type="domain" description="Heterokaryon incompatibility" evidence="1">
    <location>
        <begin position="103"/>
        <end position="288"/>
    </location>
</feature>
<comment type="caution">
    <text evidence="2">The sequence shown here is derived from an EMBL/GenBank/DDBJ whole genome shotgun (WGS) entry which is preliminary data.</text>
</comment>
<dbReference type="PANTHER" id="PTHR24148">
    <property type="entry name" value="ANKYRIN REPEAT DOMAIN-CONTAINING PROTEIN 39 HOMOLOG-RELATED"/>
    <property type="match status" value="1"/>
</dbReference>
<dbReference type="Proteomes" id="UP000481858">
    <property type="component" value="Unassembled WGS sequence"/>
</dbReference>
<dbReference type="AlphaFoldDB" id="A0A7C8ITM3"/>
<organism evidence="2 3">
    <name type="scientific">Xylaria multiplex</name>
    <dbReference type="NCBI Taxonomy" id="323545"/>
    <lineage>
        <taxon>Eukaryota</taxon>
        <taxon>Fungi</taxon>
        <taxon>Dikarya</taxon>
        <taxon>Ascomycota</taxon>
        <taxon>Pezizomycotina</taxon>
        <taxon>Sordariomycetes</taxon>
        <taxon>Xylariomycetidae</taxon>
        <taxon>Xylariales</taxon>
        <taxon>Xylariaceae</taxon>
        <taxon>Xylaria</taxon>
    </lineage>
</organism>
<accession>A0A7C8ITM3</accession>
<dbReference type="InterPro" id="IPR010730">
    <property type="entry name" value="HET"/>
</dbReference>
<name>A0A7C8ITM3_9PEZI</name>
<gene>
    <name evidence="2" type="ORF">GQX73_g3952</name>
</gene>
<evidence type="ECO:0000259" key="1">
    <source>
        <dbReference type="Pfam" id="PF06985"/>
    </source>
</evidence>
<dbReference type="EMBL" id="WUBL01000033">
    <property type="protein sequence ID" value="KAF2969623.1"/>
    <property type="molecule type" value="Genomic_DNA"/>
</dbReference>
<evidence type="ECO:0000313" key="2">
    <source>
        <dbReference type="EMBL" id="KAF2969623.1"/>
    </source>
</evidence>
<evidence type="ECO:0000313" key="3">
    <source>
        <dbReference type="Proteomes" id="UP000481858"/>
    </source>
</evidence>
<reference evidence="2 3" key="1">
    <citation type="submission" date="2019-12" db="EMBL/GenBank/DDBJ databases">
        <title>Draft genome sequence of the ascomycete Xylaria multiplex DSM 110363.</title>
        <authorList>
            <person name="Buettner E."/>
            <person name="Kellner H."/>
        </authorList>
    </citation>
    <scope>NUCLEOTIDE SEQUENCE [LARGE SCALE GENOMIC DNA]</scope>
    <source>
        <strain evidence="2 3">DSM 110363</strain>
    </source>
</reference>